<dbReference type="OMA" id="VFSDEAC"/>
<dbReference type="InterPro" id="IPR036397">
    <property type="entry name" value="RNaseH_sf"/>
</dbReference>
<evidence type="ECO:0000313" key="1">
    <source>
        <dbReference type="EMBL" id="ENN73485.1"/>
    </source>
</evidence>
<dbReference type="AlphaFoldDB" id="N6TW21"/>
<dbReference type="PANTHER" id="PTHR47326:SF1">
    <property type="entry name" value="HTH PSQ-TYPE DOMAIN-CONTAINING PROTEIN"/>
    <property type="match status" value="1"/>
</dbReference>
<reference evidence="1" key="1">
    <citation type="journal article" date="2013" name="Genome Biol.">
        <title>Draft genome of the mountain pine beetle, Dendroctonus ponderosae Hopkins, a major forest pest.</title>
        <authorList>
            <person name="Keeling C.I."/>
            <person name="Yuen M.M."/>
            <person name="Liao N.Y."/>
            <person name="Docking T.R."/>
            <person name="Chan S.K."/>
            <person name="Taylor G.A."/>
            <person name="Palmquist D.L."/>
            <person name="Jackman S.D."/>
            <person name="Nguyen A."/>
            <person name="Li M."/>
            <person name="Henderson H."/>
            <person name="Janes J.K."/>
            <person name="Zhao Y."/>
            <person name="Pandoh P."/>
            <person name="Moore R."/>
            <person name="Sperling F.A."/>
            <person name="Huber D.P."/>
            <person name="Birol I."/>
            <person name="Jones S.J."/>
            <person name="Bohlmann J."/>
        </authorList>
    </citation>
    <scope>NUCLEOTIDE SEQUENCE</scope>
</reference>
<dbReference type="HOGENOM" id="CLU_033666_11_0_1"/>
<organism evidence="1">
    <name type="scientific">Dendroctonus ponderosae</name>
    <name type="common">Mountain pine beetle</name>
    <dbReference type="NCBI Taxonomy" id="77166"/>
    <lineage>
        <taxon>Eukaryota</taxon>
        <taxon>Metazoa</taxon>
        <taxon>Ecdysozoa</taxon>
        <taxon>Arthropoda</taxon>
        <taxon>Hexapoda</taxon>
        <taxon>Insecta</taxon>
        <taxon>Pterygota</taxon>
        <taxon>Neoptera</taxon>
        <taxon>Endopterygota</taxon>
        <taxon>Coleoptera</taxon>
        <taxon>Polyphaga</taxon>
        <taxon>Cucujiformia</taxon>
        <taxon>Curculionidae</taxon>
        <taxon>Scolytinae</taxon>
        <taxon>Dendroctonus</taxon>
    </lineage>
</organism>
<dbReference type="PANTHER" id="PTHR47326">
    <property type="entry name" value="TRANSPOSABLE ELEMENT TC3 TRANSPOSASE-LIKE PROTEIN"/>
    <property type="match status" value="1"/>
</dbReference>
<proteinExistence type="predicted"/>
<dbReference type="Gene3D" id="3.30.420.10">
    <property type="entry name" value="Ribonuclease H-like superfamily/Ribonuclease H"/>
    <property type="match status" value="1"/>
</dbReference>
<sequence>MKFFLNVPNREEEKVKPLNSKKPVTPKRLDRFQTYAQVNPQLSTRQISLYLGVTKDTIRRILADNKFHPYHVSLHQALSYMDYNARLNFCNWLKQMYTENNKFLSRMLLTDEATFCNTGSVNLHNANYWSTENIDWLRRVDRQNRWKMNVRCGIVESKIIGPFVFNEYLNGDNYVSFLTNELNGLLENVPLETRRTMWFQQDGCPAHYSRNVRDHLDRTFSNRWIGRASLFPWPARSPDLTLSDFYLW</sequence>
<feature type="non-terminal residue" evidence="1">
    <location>
        <position position="1"/>
    </location>
</feature>
<protein>
    <submittedName>
        <fullName evidence="1">Uncharacterized protein</fullName>
    </submittedName>
</protein>
<name>N6TW21_DENPD</name>
<dbReference type="GO" id="GO:0003676">
    <property type="term" value="F:nucleic acid binding"/>
    <property type="evidence" value="ECO:0007669"/>
    <property type="project" value="InterPro"/>
</dbReference>
<gene>
    <name evidence="1" type="ORF">YQE_09910</name>
</gene>
<accession>N6TW21</accession>
<dbReference type="EMBL" id="KB741158">
    <property type="protein sequence ID" value="ENN73485.1"/>
    <property type="molecule type" value="Genomic_DNA"/>
</dbReference>